<accession>A0ABX3YJ97</accession>
<dbReference type="Proteomes" id="UP000194266">
    <property type="component" value="Unassembled WGS sequence"/>
</dbReference>
<organism evidence="2 3">
    <name type="scientific">Streptomyces pharetrae CZA14</name>
    <dbReference type="NCBI Taxonomy" id="1144883"/>
    <lineage>
        <taxon>Bacteria</taxon>
        <taxon>Bacillati</taxon>
        <taxon>Actinomycetota</taxon>
        <taxon>Actinomycetes</taxon>
        <taxon>Kitasatosporales</taxon>
        <taxon>Streptomycetaceae</taxon>
        <taxon>Streptomyces</taxon>
    </lineage>
</organism>
<gene>
    <name evidence="2" type="ORF">OQI_15635</name>
</gene>
<feature type="compositionally biased region" description="Basic and acidic residues" evidence="1">
    <location>
        <begin position="209"/>
        <end position="223"/>
    </location>
</feature>
<dbReference type="SUPFAM" id="SSF56634">
    <property type="entry name" value="Heme-dependent catalase-like"/>
    <property type="match status" value="1"/>
</dbReference>
<dbReference type="EMBL" id="MRYD01000072">
    <property type="protein sequence ID" value="OSZ59556.1"/>
    <property type="molecule type" value="Genomic_DNA"/>
</dbReference>
<proteinExistence type="predicted"/>
<reference evidence="2 3" key="1">
    <citation type="submission" date="2016-12" db="EMBL/GenBank/DDBJ databases">
        <title>Genome Mining:The Detection of Biosynthetic Gene Clusters to Aid in the Expression of Curamycin A produced by Streptomyces sp. strain CZA14.</title>
        <authorList>
            <person name="Durrell K.A."/>
            <person name="Kirby B.M."/>
            <person name="Khan W."/>
            <person name="Mthethwa T."/>
            <person name="Le Roes-Hill M."/>
        </authorList>
    </citation>
    <scope>NUCLEOTIDE SEQUENCE [LARGE SCALE GENOMIC DNA]</scope>
    <source>
        <strain evidence="2 3">CZA14</strain>
    </source>
</reference>
<evidence type="ECO:0000256" key="1">
    <source>
        <dbReference type="SAM" id="MobiDB-lite"/>
    </source>
</evidence>
<keyword evidence="3" id="KW-1185">Reference proteome</keyword>
<name>A0ABX3YJ97_9ACTN</name>
<comment type="caution">
    <text evidence="2">The sequence shown here is derived from an EMBL/GenBank/DDBJ whole genome shotgun (WGS) entry which is preliminary data.</text>
</comment>
<evidence type="ECO:0000313" key="3">
    <source>
        <dbReference type="Proteomes" id="UP000194266"/>
    </source>
</evidence>
<dbReference type="InterPro" id="IPR020835">
    <property type="entry name" value="Catalase_sf"/>
</dbReference>
<protein>
    <submittedName>
        <fullName evidence="2">Phosphodiesterase</fullName>
    </submittedName>
</protein>
<feature type="region of interest" description="Disordered" evidence="1">
    <location>
        <begin position="209"/>
        <end position="233"/>
    </location>
</feature>
<evidence type="ECO:0000313" key="2">
    <source>
        <dbReference type="EMBL" id="OSZ59556.1"/>
    </source>
</evidence>
<sequence>MAERRAAPALHPAGVMCTGTLEVPGTGDGRWRVPWLDRPGSYAVTVRWSRALGLPGRLPDGLGLALRVENADGAGAPLDLLLTSSRAGRLGRHLPLLRHDALAGPYSTLVAYRTGHRTRVLAAFPARDGHGPVGVSLPALRQALARAPLRFDLRAAAPGEPWRPFATLTLTSAAHPVPRDGTVSYDPYLHCLPELRPTAWLSRLREAAYRGSREGRSGRRPDRPSAPGAGPDE</sequence>